<evidence type="ECO:0000313" key="1">
    <source>
        <dbReference type="EMBL" id="MBV6324255.1"/>
    </source>
</evidence>
<protein>
    <submittedName>
        <fullName evidence="1">HEAT repeat domain-containing protein</fullName>
    </submittedName>
</protein>
<sequence>MPTEIEKKVLNLLSVVDYSGGSDPGQLIASWGNEAVTLVCEIALAGYPGLLPKVRTNAVAVLETVDHPQSKETVRLLVKDADSDISIRALRAAGGQRNAASVRDMASLLQSTSLQPLVAVEVVKALLAIATPEARAALAGYAASDRKKYPHRANPLVNSYLEKAPK</sequence>
<evidence type="ECO:0000313" key="3">
    <source>
        <dbReference type="Proteomes" id="UP001155901"/>
    </source>
</evidence>
<reference evidence="1" key="1">
    <citation type="submission" date="2021-07" db="EMBL/GenBank/DDBJ databases">
        <title>Characterization of violacein-producing bacteria and related species.</title>
        <authorList>
            <person name="Wilson H.S."/>
            <person name="De Leon M.E."/>
        </authorList>
    </citation>
    <scope>NUCLEOTIDE SEQUENCE</scope>
    <source>
        <strain evidence="1">HSC-15S17</strain>
    </source>
</reference>
<evidence type="ECO:0000313" key="4">
    <source>
        <dbReference type="Proteomes" id="UP001162889"/>
    </source>
</evidence>
<dbReference type="AlphaFoldDB" id="A0AA41HBC8"/>
<gene>
    <name evidence="1" type="ORF">KVP70_25270</name>
    <name evidence="2" type="ORF">L1274_001050</name>
</gene>
<reference evidence="2" key="2">
    <citation type="submission" date="2022-03" db="EMBL/GenBank/DDBJ databases">
        <title>Genome Encyclopedia of Bacteria and Archaea VI: Functional Genomics of Type Strains.</title>
        <authorList>
            <person name="Whitman W."/>
        </authorList>
    </citation>
    <scope>NUCLEOTIDE SEQUENCE</scope>
    <source>
        <strain evidence="2">HSC-15S17</strain>
    </source>
</reference>
<name>A0AA41HBC8_9BURK</name>
<evidence type="ECO:0000313" key="2">
    <source>
        <dbReference type="EMBL" id="MCP2007357.1"/>
    </source>
</evidence>
<dbReference type="Proteomes" id="UP001162889">
    <property type="component" value="Unassembled WGS sequence"/>
</dbReference>
<proteinExistence type="predicted"/>
<dbReference type="Proteomes" id="UP001155901">
    <property type="component" value="Unassembled WGS sequence"/>
</dbReference>
<organism evidence="1 3">
    <name type="scientific">Duganella violaceipulchra</name>
    <dbReference type="NCBI Taxonomy" id="2849652"/>
    <lineage>
        <taxon>Bacteria</taxon>
        <taxon>Pseudomonadati</taxon>
        <taxon>Pseudomonadota</taxon>
        <taxon>Betaproteobacteria</taxon>
        <taxon>Burkholderiales</taxon>
        <taxon>Oxalobacteraceae</taxon>
        <taxon>Telluria group</taxon>
        <taxon>Duganella</taxon>
    </lineage>
</organism>
<dbReference type="EMBL" id="JALJZU010000002">
    <property type="protein sequence ID" value="MCP2007357.1"/>
    <property type="molecule type" value="Genomic_DNA"/>
</dbReference>
<dbReference type="RefSeq" id="WP_217945194.1">
    <property type="nucleotide sequence ID" value="NZ_JAHTGR010000016.1"/>
</dbReference>
<keyword evidence="4" id="KW-1185">Reference proteome</keyword>
<dbReference type="EMBL" id="JAHTGR010000016">
    <property type="protein sequence ID" value="MBV6324255.1"/>
    <property type="molecule type" value="Genomic_DNA"/>
</dbReference>
<comment type="caution">
    <text evidence="1">The sequence shown here is derived from an EMBL/GenBank/DDBJ whole genome shotgun (WGS) entry which is preliminary data.</text>
</comment>
<accession>A0AA41HBC8</accession>